<dbReference type="GO" id="GO:0004672">
    <property type="term" value="F:protein kinase activity"/>
    <property type="evidence" value="ECO:0007669"/>
    <property type="project" value="InterPro"/>
</dbReference>
<dbReference type="InterPro" id="IPR011009">
    <property type="entry name" value="Kinase-like_dom_sf"/>
</dbReference>
<dbReference type="InterPro" id="IPR040976">
    <property type="entry name" value="Pkinase_fungal"/>
</dbReference>
<dbReference type="Pfam" id="PF17667">
    <property type="entry name" value="Pkinase_fungal"/>
    <property type="match status" value="1"/>
</dbReference>
<dbReference type="PROSITE" id="PS50011">
    <property type="entry name" value="PROTEIN_KINASE_DOM"/>
    <property type="match status" value="1"/>
</dbReference>
<protein>
    <recommendedName>
        <fullName evidence="1">Protein kinase domain-containing protein</fullName>
    </recommendedName>
</protein>
<evidence type="ECO:0000313" key="2">
    <source>
        <dbReference type="EMBL" id="OAX42207.1"/>
    </source>
</evidence>
<dbReference type="EMBL" id="KV448162">
    <property type="protein sequence ID" value="OAX42207.1"/>
    <property type="molecule type" value="Genomic_DNA"/>
</dbReference>
<name>A0A1B7NBE2_9AGAM</name>
<gene>
    <name evidence="2" type="ORF">K503DRAFT_661385</name>
</gene>
<dbReference type="Proteomes" id="UP000092154">
    <property type="component" value="Unassembled WGS sequence"/>
</dbReference>
<dbReference type="InParanoid" id="A0A1B7NBE2"/>
<evidence type="ECO:0000259" key="1">
    <source>
        <dbReference type="PROSITE" id="PS50011"/>
    </source>
</evidence>
<feature type="domain" description="Protein kinase" evidence="1">
    <location>
        <begin position="1"/>
        <end position="92"/>
    </location>
</feature>
<keyword evidence="3" id="KW-1185">Reference proteome</keyword>
<accession>A0A1B7NBE2</accession>
<feature type="non-terminal residue" evidence="2">
    <location>
        <position position="1"/>
    </location>
</feature>
<proteinExistence type="predicted"/>
<reference evidence="2 3" key="1">
    <citation type="submission" date="2016-06" db="EMBL/GenBank/DDBJ databases">
        <title>Comparative genomics of the ectomycorrhizal sister species Rhizopogon vinicolor and Rhizopogon vesiculosus (Basidiomycota: Boletales) reveals a divergence of the mating type B locus.</title>
        <authorList>
            <consortium name="DOE Joint Genome Institute"/>
            <person name="Mujic A.B."/>
            <person name="Kuo A."/>
            <person name="Tritt A."/>
            <person name="Lipzen A."/>
            <person name="Chen C."/>
            <person name="Johnson J."/>
            <person name="Sharma A."/>
            <person name="Barry K."/>
            <person name="Grigoriev I.V."/>
            <person name="Spatafora J.W."/>
        </authorList>
    </citation>
    <scope>NUCLEOTIDE SEQUENCE [LARGE SCALE GENOMIC DNA]</scope>
    <source>
        <strain evidence="2 3">AM-OR11-026</strain>
    </source>
</reference>
<sequence>HHILWQKGVRHRDISPSNLMFYFSWDSSGRDVAVGILNDYDLSSLKKGPTGRERTGTVPFMAIDLLTKKSLAGEVEHLYRHDAESFIWVLTW</sequence>
<dbReference type="OrthoDB" id="5584477at2759"/>
<organism evidence="2 3">
    <name type="scientific">Rhizopogon vinicolor AM-OR11-026</name>
    <dbReference type="NCBI Taxonomy" id="1314800"/>
    <lineage>
        <taxon>Eukaryota</taxon>
        <taxon>Fungi</taxon>
        <taxon>Dikarya</taxon>
        <taxon>Basidiomycota</taxon>
        <taxon>Agaricomycotina</taxon>
        <taxon>Agaricomycetes</taxon>
        <taxon>Agaricomycetidae</taxon>
        <taxon>Boletales</taxon>
        <taxon>Suillineae</taxon>
        <taxon>Rhizopogonaceae</taxon>
        <taxon>Rhizopogon</taxon>
    </lineage>
</organism>
<dbReference type="STRING" id="1314800.A0A1B7NBE2"/>
<evidence type="ECO:0000313" key="3">
    <source>
        <dbReference type="Proteomes" id="UP000092154"/>
    </source>
</evidence>
<dbReference type="PANTHER" id="PTHR38248">
    <property type="entry name" value="FUNK1 6"/>
    <property type="match status" value="1"/>
</dbReference>
<feature type="non-terminal residue" evidence="2">
    <location>
        <position position="92"/>
    </location>
</feature>
<dbReference type="AlphaFoldDB" id="A0A1B7NBE2"/>
<dbReference type="Gene3D" id="1.10.510.10">
    <property type="entry name" value="Transferase(Phosphotransferase) domain 1"/>
    <property type="match status" value="1"/>
</dbReference>
<dbReference type="SUPFAM" id="SSF56112">
    <property type="entry name" value="Protein kinase-like (PK-like)"/>
    <property type="match status" value="1"/>
</dbReference>
<dbReference type="GO" id="GO:0005524">
    <property type="term" value="F:ATP binding"/>
    <property type="evidence" value="ECO:0007669"/>
    <property type="project" value="InterPro"/>
</dbReference>
<dbReference type="InterPro" id="IPR000719">
    <property type="entry name" value="Prot_kinase_dom"/>
</dbReference>
<dbReference type="PANTHER" id="PTHR38248:SF2">
    <property type="entry name" value="FUNK1 11"/>
    <property type="match status" value="1"/>
</dbReference>